<sequence>MELASILDWHLLHYPLLRAEDIYKLIYQGVFGPGHPGADREGVAEGVRAELARLRRCFPVEPFEPVDPEGLLVRLNLRAVAGSRVKEQMLVEAVLTTIREFVPGPDRLLPRLEQARAWCEEHLPAEADRLSRLIEEMPEPPVHSGLYRRVYQPAYRLILARLSPRFGQSGSSGQS</sequence>
<dbReference type="EMBL" id="DSTU01000001">
    <property type="protein sequence ID" value="HFJ53084.1"/>
    <property type="molecule type" value="Genomic_DNA"/>
</dbReference>
<comment type="caution">
    <text evidence="3">The sequence shown here is derived from an EMBL/GenBank/DDBJ whole genome shotgun (WGS) entry which is preliminary data.</text>
</comment>
<evidence type="ECO:0000313" key="2">
    <source>
        <dbReference type="EMBL" id="HEE18193.1"/>
    </source>
</evidence>
<evidence type="ECO:0000313" key="1">
    <source>
        <dbReference type="EMBL" id="HEA87613.1"/>
    </source>
</evidence>
<dbReference type="AlphaFoldDB" id="A0A7C3J1C1"/>
<dbReference type="EMBL" id="DSKA01000108">
    <property type="protein sequence ID" value="HEE18193.1"/>
    <property type="molecule type" value="Genomic_DNA"/>
</dbReference>
<evidence type="ECO:0000313" key="3">
    <source>
        <dbReference type="EMBL" id="HFJ53084.1"/>
    </source>
</evidence>
<accession>A0A7C3J1C1</accession>
<protein>
    <submittedName>
        <fullName evidence="3">Uncharacterized protein</fullName>
    </submittedName>
</protein>
<gene>
    <name evidence="2" type="ORF">ENP62_01405</name>
    <name evidence="1" type="ORF">ENP94_06360</name>
    <name evidence="3" type="ORF">ENS16_00095</name>
</gene>
<reference evidence="3" key="1">
    <citation type="journal article" date="2020" name="mSystems">
        <title>Genome- and Community-Level Interaction Insights into Carbon Utilization and Element Cycling Functions of Hydrothermarchaeota in Hydrothermal Sediment.</title>
        <authorList>
            <person name="Zhou Z."/>
            <person name="Liu Y."/>
            <person name="Xu W."/>
            <person name="Pan J."/>
            <person name="Luo Z.H."/>
            <person name="Li M."/>
        </authorList>
    </citation>
    <scope>NUCLEOTIDE SEQUENCE [LARGE SCALE GENOMIC DNA]</scope>
    <source>
        <strain evidence="2">SpSt-236</strain>
        <strain evidence="1">SpSt-265</strain>
        <strain evidence="3">SpSt-465</strain>
    </source>
</reference>
<dbReference type="EMBL" id="DSLG01000007">
    <property type="protein sequence ID" value="HEA87613.1"/>
    <property type="molecule type" value="Genomic_DNA"/>
</dbReference>
<proteinExistence type="predicted"/>
<organism evidence="3">
    <name type="scientific">candidate division WOR-3 bacterium</name>
    <dbReference type="NCBI Taxonomy" id="2052148"/>
    <lineage>
        <taxon>Bacteria</taxon>
        <taxon>Bacteria division WOR-3</taxon>
    </lineage>
</organism>
<name>A0A7C3J1C1_UNCW3</name>